<dbReference type="Pfam" id="PF00534">
    <property type="entry name" value="Glycos_transf_1"/>
    <property type="match status" value="1"/>
</dbReference>
<dbReference type="EMBL" id="JAOUSE010000014">
    <property type="protein sequence ID" value="MCU9594174.1"/>
    <property type="molecule type" value="Genomic_DNA"/>
</dbReference>
<feature type="domain" description="Glycosyl transferase family 1" evidence="1">
    <location>
        <begin position="179"/>
        <end position="341"/>
    </location>
</feature>
<evidence type="ECO:0000259" key="2">
    <source>
        <dbReference type="Pfam" id="PF13439"/>
    </source>
</evidence>
<dbReference type="Proteomes" id="UP001208656">
    <property type="component" value="Unassembled WGS sequence"/>
</dbReference>
<evidence type="ECO:0000259" key="1">
    <source>
        <dbReference type="Pfam" id="PF00534"/>
    </source>
</evidence>
<keyword evidence="4" id="KW-1185">Reference proteome</keyword>
<dbReference type="Pfam" id="PF13439">
    <property type="entry name" value="Glyco_transf_4"/>
    <property type="match status" value="1"/>
</dbReference>
<protein>
    <submittedName>
        <fullName evidence="3">Glycosyltransferase family 4 protein</fullName>
    </submittedName>
</protein>
<feature type="domain" description="Glycosyltransferase subfamily 4-like N-terminal" evidence="2">
    <location>
        <begin position="13"/>
        <end position="170"/>
    </location>
</feature>
<dbReference type="SUPFAM" id="SSF53756">
    <property type="entry name" value="UDP-Glycosyltransferase/glycogen phosphorylase"/>
    <property type="match status" value="1"/>
</dbReference>
<dbReference type="PANTHER" id="PTHR12526:SF638">
    <property type="entry name" value="SPORE COAT PROTEIN SA"/>
    <property type="match status" value="1"/>
</dbReference>
<evidence type="ECO:0000313" key="3">
    <source>
        <dbReference type="EMBL" id="MCU9594174.1"/>
    </source>
</evidence>
<gene>
    <name evidence="3" type="ORF">OEV82_06865</name>
</gene>
<name>A0ABT2WEQ8_9BACI</name>
<organism evidence="3 4">
    <name type="scientific">Pallidibacillus thermolactis</name>
    <dbReference type="NCBI Taxonomy" id="251051"/>
    <lineage>
        <taxon>Bacteria</taxon>
        <taxon>Bacillati</taxon>
        <taxon>Bacillota</taxon>
        <taxon>Bacilli</taxon>
        <taxon>Bacillales</taxon>
        <taxon>Bacillaceae</taxon>
        <taxon>Pallidibacillus</taxon>
    </lineage>
</organism>
<dbReference type="CDD" id="cd03801">
    <property type="entry name" value="GT4_PimA-like"/>
    <property type="match status" value="1"/>
</dbReference>
<comment type="caution">
    <text evidence="3">The sequence shown here is derived from an EMBL/GenBank/DDBJ whole genome shotgun (WGS) entry which is preliminary data.</text>
</comment>
<reference evidence="3 4" key="1">
    <citation type="submission" date="2022-10" db="EMBL/GenBank/DDBJ databases">
        <title>Description of Fervidibacillus gen. nov. in the family Fervidibacillaceae fam. nov. with two species, Fervidibacillus albus sp. nov., and Fervidibacillus halotolerans sp. nov., isolated from tidal flat sediments.</title>
        <authorList>
            <person name="Kwon K.K."/>
            <person name="Yang S.-H."/>
        </authorList>
    </citation>
    <scope>NUCLEOTIDE SEQUENCE [LARGE SCALE GENOMIC DNA]</scope>
    <source>
        <strain evidence="3 4">DSM 23332</strain>
    </source>
</reference>
<evidence type="ECO:0000313" key="4">
    <source>
        <dbReference type="Proteomes" id="UP001208656"/>
    </source>
</evidence>
<dbReference type="Gene3D" id="3.40.50.2000">
    <property type="entry name" value="Glycogen Phosphorylase B"/>
    <property type="match status" value="2"/>
</dbReference>
<accession>A0ABT2WEQ8</accession>
<dbReference type="PANTHER" id="PTHR12526">
    <property type="entry name" value="GLYCOSYLTRANSFERASE"/>
    <property type="match status" value="1"/>
</dbReference>
<sequence length="367" mass="41712">MNVLHLNAGNETGGGMFHILSLLGQLKETGNITLGLFSEGEMAKRAREKNIHVVIFKQKHQFDISIINQIKQYVIKNNIDIIHSHGPRANVISYMLKRKVNFIWYTTVHSNPLDDFIGYGLKGRFFTRLNVFAIKSADQILAISERFRTNLIKLGADKKKICTILNGIDFNVCPKRAYSREEFQLSKDDFVIMMVARLEPVKHHETAIEAMEQLVKLSSKFQLVLIGDGSRMDELQSMVKEKGLTKNVKFLGYRKDIPELLELCDISLLTSKSESFPLVLLEAARAKRTVVTTDVGGIQSLIPNENYGRIINVGDVENLVKQISDLYELKQKGKLKEMGENLYLHARTNFSLESFANSVRKTYKKTS</sequence>
<proteinExistence type="predicted"/>
<dbReference type="RefSeq" id="WP_263061410.1">
    <property type="nucleotide sequence ID" value="NZ_JAOUSE010000014.1"/>
</dbReference>
<dbReference type="InterPro" id="IPR001296">
    <property type="entry name" value="Glyco_trans_1"/>
</dbReference>
<dbReference type="InterPro" id="IPR028098">
    <property type="entry name" value="Glyco_trans_4-like_N"/>
</dbReference>